<dbReference type="Gene3D" id="3.30.420.10">
    <property type="entry name" value="Ribonuclease H-like superfamily/Ribonuclease H"/>
    <property type="match status" value="1"/>
</dbReference>
<dbReference type="CDD" id="cd06222">
    <property type="entry name" value="RNase_H_like"/>
    <property type="match status" value="1"/>
</dbReference>
<proteinExistence type="predicted"/>
<name>A0ABR2NLL2_9ROSI</name>
<dbReference type="InterPro" id="IPR002156">
    <property type="entry name" value="RNaseH_domain"/>
</dbReference>
<dbReference type="Proteomes" id="UP001396334">
    <property type="component" value="Unassembled WGS sequence"/>
</dbReference>
<evidence type="ECO:0000313" key="3">
    <source>
        <dbReference type="Proteomes" id="UP001396334"/>
    </source>
</evidence>
<dbReference type="InterPro" id="IPR044730">
    <property type="entry name" value="RNase_H-like_dom_plant"/>
</dbReference>
<dbReference type="Pfam" id="PF13456">
    <property type="entry name" value="RVT_3"/>
    <property type="match status" value="1"/>
</dbReference>
<dbReference type="SUPFAM" id="SSF53098">
    <property type="entry name" value="Ribonuclease H-like"/>
    <property type="match status" value="1"/>
</dbReference>
<sequence>MGVLHLLKDVKGAIKDWTASRCITPGKSIKALERSGKFSVKVTVHNLQSMSPSCRDWNTLVWHGVAPPKPRNLSLIYCLVVISPGRSSLDFTRLFFLVRTRVTPWFKARWPDSDCSFDAVISDPSLIDSCSFTRNNPSVKVSWEAPPFGFVKMNVDGTMVSDGSKGGIGGILRNSVGICLTSFSLPIGPGPAILAELEAIKHGLDWFFSCRESHGFRLILESDCSTALEWISNPTLFHSTFGSLVISCKTWIDAHGVITRIISMSINIEADRLAKEGVG</sequence>
<dbReference type="InterPro" id="IPR012337">
    <property type="entry name" value="RNaseH-like_sf"/>
</dbReference>
<dbReference type="PANTHER" id="PTHR33033:SF83">
    <property type="entry name" value="REVERSE TRANSCRIPTASE-LIKE PROTEIN"/>
    <property type="match status" value="1"/>
</dbReference>
<protein>
    <recommendedName>
        <fullName evidence="1">RNase H type-1 domain-containing protein</fullName>
    </recommendedName>
</protein>
<evidence type="ECO:0000259" key="1">
    <source>
        <dbReference type="Pfam" id="PF13456"/>
    </source>
</evidence>
<feature type="domain" description="RNase H type-1" evidence="1">
    <location>
        <begin position="154"/>
        <end position="276"/>
    </location>
</feature>
<reference evidence="2 3" key="1">
    <citation type="journal article" date="2024" name="G3 (Bethesda)">
        <title>Genome assembly of Hibiscus sabdariffa L. provides insights into metabolisms of medicinal natural products.</title>
        <authorList>
            <person name="Kim T."/>
        </authorList>
    </citation>
    <scope>NUCLEOTIDE SEQUENCE [LARGE SCALE GENOMIC DNA]</scope>
    <source>
        <strain evidence="2">TK-2024</strain>
        <tissue evidence="2">Old leaves</tissue>
    </source>
</reference>
<organism evidence="2 3">
    <name type="scientific">Hibiscus sabdariffa</name>
    <name type="common">roselle</name>
    <dbReference type="NCBI Taxonomy" id="183260"/>
    <lineage>
        <taxon>Eukaryota</taxon>
        <taxon>Viridiplantae</taxon>
        <taxon>Streptophyta</taxon>
        <taxon>Embryophyta</taxon>
        <taxon>Tracheophyta</taxon>
        <taxon>Spermatophyta</taxon>
        <taxon>Magnoliopsida</taxon>
        <taxon>eudicotyledons</taxon>
        <taxon>Gunneridae</taxon>
        <taxon>Pentapetalae</taxon>
        <taxon>rosids</taxon>
        <taxon>malvids</taxon>
        <taxon>Malvales</taxon>
        <taxon>Malvaceae</taxon>
        <taxon>Malvoideae</taxon>
        <taxon>Hibiscus</taxon>
    </lineage>
</organism>
<gene>
    <name evidence="2" type="ORF">V6N11_047657</name>
</gene>
<keyword evidence="3" id="KW-1185">Reference proteome</keyword>
<dbReference type="EMBL" id="JBBPBN010000126">
    <property type="protein sequence ID" value="KAK8976890.1"/>
    <property type="molecule type" value="Genomic_DNA"/>
</dbReference>
<dbReference type="PANTHER" id="PTHR33033">
    <property type="entry name" value="POLYNUCLEOTIDYL TRANSFERASE, RIBONUCLEASE H-LIKE SUPERFAMILY PROTEIN-RELATED"/>
    <property type="match status" value="1"/>
</dbReference>
<dbReference type="InterPro" id="IPR036397">
    <property type="entry name" value="RNaseH_sf"/>
</dbReference>
<comment type="caution">
    <text evidence="2">The sequence shown here is derived from an EMBL/GenBank/DDBJ whole genome shotgun (WGS) entry which is preliminary data.</text>
</comment>
<evidence type="ECO:0000313" key="2">
    <source>
        <dbReference type="EMBL" id="KAK8976890.1"/>
    </source>
</evidence>
<accession>A0ABR2NLL2</accession>